<organism evidence="3 4">
    <name type="scientific">Corynebacterium occultum</name>
    <dbReference type="NCBI Taxonomy" id="2675219"/>
    <lineage>
        <taxon>Bacteria</taxon>
        <taxon>Bacillati</taxon>
        <taxon>Actinomycetota</taxon>
        <taxon>Actinomycetes</taxon>
        <taxon>Mycobacteriales</taxon>
        <taxon>Corynebacteriaceae</taxon>
        <taxon>Corynebacterium</taxon>
    </lineage>
</organism>
<evidence type="ECO:0000256" key="2">
    <source>
        <dbReference type="SAM" id="Phobius"/>
    </source>
</evidence>
<feature type="transmembrane region" description="Helical" evidence="2">
    <location>
        <begin position="145"/>
        <end position="166"/>
    </location>
</feature>
<gene>
    <name evidence="3" type="ORF">COCCU_08510</name>
</gene>
<dbReference type="EMBL" id="CP046455">
    <property type="protein sequence ID" value="QGU07626.1"/>
    <property type="molecule type" value="Genomic_DNA"/>
</dbReference>
<keyword evidence="2" id="KW-0812">Transmembrane</keyword>
<dbReference type="Proteomes" id="UP000424462">
    <property type="component" value="Chromosome"/>
</dbReference>
<feature type="transmembrane region" description="Helical" evidence="2">
    <location>
        <begin position="45"/>
        <end position="63"/>
    </location>
</feature>
<dbReference type="KEGG" id="cok:COCCU_08510"/>
<reference evidence="3 4" key="1">
    <citation type="submission" date="2019-11" db="EMBL/GenBank/DDBJ databases">
        <title>Complete genome sequence of Corynebacterium kalinowskii 1959, a novel Corynebacterium species isolated from soil of a small paddock in Vilsendorf, Germany.</title>
        <authorList>
            <person name="Schaffert L."/>
            <person name="Ruwe M."/>
            <person name="Milse J."/>
            <person name="Hanuschka K."/>
            <person name="Ortseifen V."/>
            <person name="Droste J."/>
            <person name="Brandt D."/>
            <person name="Schlueter L."/>
            <person name="Kutter Y."/>
            <person name="Vinke S."/>
            <person name="Viehoefer P."/>
            <person name="Jacob L."/>
            <person name="Luebke N.-C."/>
            <person name="Schulte-Berndt E."/>
            <person name="Hain C."/>
            <person name="Linder M."/>
            <person name="Schmidt P."/>
            <person name="Wollenschlaeger L."/>
            <person name="Luttermann T."/>
            <person name="Thieme E."/>
            <person name="Hassa J."/>
            <person name="Haak M."/>
            <person name="Wittchen M."/>
            <person name="Mentz A."/>
            <person name="Persicke M."/>
            <person name="Busche T."/>
            <person name="Ruckert C."/>
        </authorList>
    </citation>
    <scope>NUCLEOTIDE SEQUENCE [LARGE SCALE GENOMIC DNA]</scope>
    <source>
        <strain evidence="3 4">2039</strain>
    </source>
</reference>
<sequence length="231" mass="25567">MSSTKGTQSPSNPSRREGADSIANLSARELAAAERKAAGRVSLKGYQGFLIAALVLYVASLVLPFKSGVLGFQALLFLDDSLTIAEIIFALATFLSLGLGNSLLLLTRRTWISWVTWFFTGISLFVSLFALWMRGTQSSDSRTGFGVYLAVLGVFLLTYALSSLILRRDPEQVRIAELRATTEDEDLIAQTQREAMLSQQRHSEAEGNPLLIDDRRSRAAERHRNRNQGQR</sequence>
<proteinExistence type="predicted"/>
<evidence type="ECO:0000256" key="1">
    <source>
        <dbReference type="SAM" id="MobiDB-lite"/>
    </source>
</evidence>
<feature type="region of interest" description="Disordered" evidence="1">
    <location>
        <begin position="196"/>
        <end position="231"/>
    </location>
</feature>
<keyword evidence="2" id="KW-0472">Membrane</keyword>
<dbReference type="RefSeq" id="WP_156231097.1">
    <property type="nucleotide sequence ID" value="NZ_CP046455.1"/>
</dbReference>
<feature type="transmembrane region" description="Helical" evidence="2">
    <location>
        <begin position="111"/>
        <end position="133"/>
    </location>
</feature>
<name>A0A6B8W9V4_9CORY</name>
<keyword evidence="4" id="KW-1185">Reference proteome</keyword>
<evidence type="ECO:0000313" key="4">
    <source>
        <dbReference type="Proteomes" id="UP000424462"/>
    </source>
</evidence>
<feature type="transmembrane region" description="Helical" evidence="2">
    <location>
        <begin position="83"/>
        <end position="104"/>
    </location>
</feature>
<dbReference type="AlphaFoldDB" id="A0A6B8W9V4"/>
<protein>
    <submittedName>
        <fullName evidence="3">Uncharacterized protein</fullName>
    </submittedName>
</protein>
<feature type="compositionally biased region" description="Basic and acidic residues" evidence="1">
    <location>
        <begin position="212"/>
        <end position="222"/>
    </location>
</feature>
<accession>A0A6B8W9V4</accession>
<keyword evidence="2" id="KW-1133">Transmembrane helix</keyword>
<evidence type="ECO:0000313" key="3">
    <source>
        <dbReference type="EMBL" id="QGU07626.1"/>
    </source>
</evidence>